<dbReference type="AlphaFoldDB" id="A0AAV7SCT0"/>
<accession>A0AAV7SCT0</accession>
<name>A0AAV7SCT0_PLEWA</name>
<organism evidence="2 3">
    <name type="scientific">Pleurodeles waltl</name>
    <name type="common">Iberian ribbed newt</name>
    <dbReference type="NCBI Taxonomy" id="8319"/>
    <lineage>
        <taxon>Eukaryota</taxon>
        <taxon>Metazoa</taxon>
        <taxon>Chordata</taxon>
        <taxon>Craniata</taxon>
        <taxon>Vertebrata</taxon>
        <taxon>Euteleostomi</taxon>
        <taxon>Amphibia</taxon>
        <taxon>Batrachia</taxon>
        <taxon>Caudata</taxon>
        <taxon>Salamandroidea</taxon>
        <taxon>Salamandridae</taxon>
        <taxon>Pleurodelinae</taxon>
        <taxon>Pleurodeles</taxon>
    </lineage>
</organism>
<comment type="caution">
    <text evidence="2">The sequence shown here is derived from an EMBL/GenBank/DDBJ whole genome shotgun (WGS) entry which is preliminary data.</text>
</comment>
<evidence type="ECO:0000313" key="3">
    <source>
        <dbReference type="Proteomes" id="UP001066276"/>
    </source>
</evidence>
<evidence type="ECO:0000256" key="1">
    <source>
        <dbReference type="SAM" id="MobiDB-lite"/>
    </source>
</evidence>
<gene>
    <name evidence="2" type="ORF">NDU88_003207</name>
</gene>
<evidence type="ECO:0000313" key="2">
    <source>
        <dbReference type="EMBL" id="KAJ1162741.1"/>
    </source>
</evidence>
<reference evidence="2" key="1">
    <citation type="journal article" date="2022" name="bioRxiv">
        <title>Sequencing and chromosome-scale assembly of the giantPleurodeles waltlgenome.</title>
        <authorList>
            <person name="Brown T."/>
            <person name="Elewa A."/>
            <person name="Iarovenko S."/>
            <person name="Subramanian E."/>
            <person name="Araus A.J."/>
            <person name="Petzold A."/>
            <person name="Susuki M."/>
            <person name="Suzuki K.-i.T."/>
            <person name="Hayashi T."/>
            <person name="Toyoda A."/>
            <person name="Oliveira C."/>
            <person name="Osipova E."/>
            <person name="Leigh N.D."/>
            <person name="Simon A."/>
            <person name="Yun M.H."/>
        </authorList>
    </citation>
    <scope>NUCLEOTIDE SEQUENCE</scope>
    <source>
        <strain evidence="2">20211129_DDA</strain>
        <tissue evidence="2">Liver</tissue>
    </source>
</reference>
<feature type="region of interest" description="Disordered" evidence="1">
    <location>
        <begin position="98"/>
        <end position="126"/>
    </location>
</feature>
<feature type="region of interest" description="Disordered" evidence="1">
    <location>
        <begin position="185"/>
        <end position="204"/>
    </location>
</feature>
<sequence>MESLYHVRNELSVDPDGCWLRGYRLLIPFSFTDRVVQLAHIGQQGMVKTKSRLQTKVWFPLMDERGPPRGYGRRLETGGRPRAGLPARATPEACVWTPWGGASDAGPPLGPRGAGKTGGDRGAPEGLRPVDLRLAVGCGAGAALNCAGAGLRSCCWGPSGGIDHRTGGAAPELERGRLLRLQEEAGGPEADTDGGGPCRLGAPGGHCRAIGGRNK</sequence>
<keyword evidence="3" id="KW-1185">Reference proteome</keyword>
<proteinExistence type="predicted"/>
<protein>
    <submittedName>
        <fullName evidence="2">Uncharacterized protein</fullName>
    </submittedName>
</protein>
<feature type="compositionally biased region" description="Gly residues" evidence="1">
    <location>
        <begin position="193"/>
        <end position="204"/>
    </location>
</feature>
<dbReference type="Proteomes" id="UP001066276">
    <property type="component" value="Chromosome 4_2"/>
</dbReference>
<dbReference type="EMBL" id="JANPWB010000008">
    <property type="protein sequence ID" value="KAJ1162741.1"/>
    <property type="molecule type" value="Genomic_DNA"/>
</dbReference>